<evidence type="ECO:0000259" key="6">
    <source>
        <dbReference type="SMART" id="SM00906"/>
    </source>
</evidence>
<dbReference type="InterPro" id="IPR007219">
    <property type="entry name" value="XnlR_reg_dom"/>
</dbReference>
<dbReference type="GeneID" id="27680370"/>
<name>A0A0A2JN40_PENEN</name>
<dbReference type="EMBL" id="JQFZ01000159">
    <property type="protein sequence ID" value="KGO56852.1"/>
    <property type="molecule type" value="Genomic_DNA"/>
</dbReference>
<keyword evidence="5" id="KW-0539">Nucleus</keyword>
<dbReference type="GO" id="GO:0000981">
    <property type="term" value="F:DNA-binding transcription factor activity, RNA polymerase II-specific"/>
    <property type="evidence" value="ECO:0007669"/>
    <property type="project" value="InterPro"/>
</dbReference>
<comment type="caution">
    <text evidence="7">The sequence shown here is derived from an EMBL/GenBank/DDBJ whole genome shotgun (WGS) entry which is preliminary data.</text>
</comment>
<gene>
    <name evidence="7" type="ORF">PEX2_076800</name>
</gene>
<dbReference type="GO" id="GO:0005634">
    <property type="term" value="C:nucleus"/>
    <property type="evidence" value="ECO:0007669"/>
    <property type="project" value="UniProtKB-SubCell"/>
</dbReference>
<dbReference type="PANTHER" id="PTHR47338">
    <property type="entry name" value="ZN(II)2CYS6 TRANSCRIPTION FACTOR (EUROFUNG)-RELATED"/>
    <property type="match status" value="1"/>
</dbReference>
<evidence type="ECO:0000256" key="2">
    <source>
        <dbReference type="ARBA" id="ARBA00022723"/>
    </source>
</evidence>
<dbReference type="HOGENOM" id="CLU_452052_0_0_1"/>
<comment type="subcellular location">
    <subcellularLocation>
        <location evidence="1">Nucleus</location>
    </subcellularLocation>
</comment>
<evidence type="ECO:0000256" key="3">
    <source>
        <dbReference type="ARBA" id="ARBA00023015"/>
    </source>
</evidence>
<dbReference type="GO" id="GO:0008270">
    <property type="term" value="F:zinc ion binding"/>
    <property type="evidence" value="ECO:0007669"/>
    <property type="project" value="InterPro"/>
</dbReference>
<dbReference type="AlphaFoldDB" id="A0A0A2JN40"/>
<dbReference type="SMART" id="SM00906">
    <property type="entry name" value="Fungal_trans"/>
    <property type="match status" value="1"/>
</dbReference>
<dbReference type="VEuPathDB" id="FungiDB:PEXP_049360"/>
<dbReference type="GO" id="GO:0003677">
    <property type="term" value="F:DNA binding"/>
    <property type="evidence" value="ECO:0007669"/>
    <property type="project" value="InterPro"/>
</dbReference>
<sequence length="604" mass="67616">MVSRADFFLQTAVDSLAQSPIIQENVLRDLQAAVWCVFSLYHSGAITKAVVLLAQAYSLACLNGLNRLDDPNRSMLATIQFSLLEEEECRCTIWALFILDRQINYLVGRHFVIDDMLWCVNYPLDNRSLQNGLRADREGYDRDLAALASEKINVPIGACLTRLVCKANVILGRIVTYKNIKPMPICADGAQSRLAEFHELQSALACFWLSLPPYVHNIAEVPPENASQTFWLLIVAHTCSTILFYITEVERRSPGGANLPTERENFICTYKSVDKVVAGLRQVSSLAIDAVLNPMLAPSYFMCCRFILAQWRLSQQGSYCLDLNLVLKLLEQMSQEQAQLPRIYKDIIDQEASSYPLPARILQIKWELNIPSLDTTQRFKCIAGVLGGLAINIVATQDISRPNGVSTQWLFKIAERQTPSVTIARIQGSGHIFRINGWFRWVLDQVIDGTDAAFYRRAIARRGAAGRSSTPILGYDNYVIDPSDFFMKLQLPELVLLVSRLPATYRLHEIEVLWLDITMPGIENGSFPLEFPTRNTSGGKADLALHGEIQGWTGRSGYVPTAATGDPEGPSTEVYVLHAHDTARYNPSAEHNSLAYYRCYGACH</sequence>
<dbReference type="RefSeq" id="XP_016598543.1">
    <property type="nucleotide sequence ID" value="XM_016744950.1"/>
</dbReference>
<accession>A0A0A2JN40</accession>
<dbReference type="InterPro" id="IPR050815">
    <property type="entry name" value="TF_fung"/>
</dbReference>
<reference evidence="7 8" key="1">
    <citation type="journal article" date="2015" name="Mol. Plant Microbe Interact.">
        <title>Genome, transcriptome, and functional analyses of Penicillium expansum provide new insights into secondary metabolism and pathogenicity.</title>
        <authorList>
            <person name="Ballester A.R."/>
            <person name="Marcet-Houben M."/>
            <person name="Levin E."/>
            <person name="Sela N."/>
            <person name="Selma-Lazaro C."/>
            <person name="Carmona L."/>
            <person name="Wisniewski M."/>
            <person name="Droby S."/>
            <person name="Gonzalez-Candelas L."/>
            <person name="Gabaldon T."/>
        </authorList>
    </citation>
    <scope>NUCLEOTIDE SEQUENCE [LARGE SCALE GENOMIC DNA]</scope>
    <source>
        <strain evidence="7 8">MD-8</strain>
    </source>
</reference>
<keyword evidence="3" id="KW-0805">Transcription regulation</keyword>
<keyword evidence="8" id="KW-1185">Reference proteome</keyword>
<dbReference type="CDD" id="cd12148">
    <property type="entry name" value="fungal_TF_MHR"/>
    <property type="match status" value="1"/>
</dbReference>
<evidence type="ECO:0000313" key="7">
    <source>
        <dbReference type="EMBL" id="KGO56852.1"/>
    </source>
</evidence>
<evidence type="ECO:0000256" key="1">
    <source>
        <dbReference type="ARBA" id="ARBA00004123"/>
    </source>
</evidence>
<keyword evidence="2" id="KW-0479">Metal-binding</keyword>
<dbReference type="PANTHER" id="PTHR47338:SF10">
    <property type="entry name" value="TRANSCRIPTION FACTOR DOMAIN-CONTAINING PROTEIN-RELATED"/>
    <property type="match status" value="1"/>
</dbReference>
<dbReference type="Proteomes" id="UP000030143">
    <property type="component" value="Unassembled WGS sequence"/>
</dbReference>
<dbReference type="GO" id="GO:0006351">
    <property type="term" value="P:DNA-templated transcription"/>
    <property type="evidence" value="ECO:0007669"/>
    <property type="project" value="InterPro"/>
</dbReference>
<proteinExistence type="predicted"/>
<feature type="domain" description="Xylanolytic transcriptional activator regulatory" evidence="6">
    <location>
        <begin position="49"/>
        <end position="129"/>
    </location>
</feature>
<evidence type="ECO:0000313" key="8">
    <source>
        <dbReference type="Proteomes" id="UP000030143"/>
    </source>
</evidence>
<dbReference type="STRING" id="27334.A0A0A2JN40"/>
<protein>
    <recommendedName>
        <fullName evidence="6">Xylanolytic transcriptional activator regulatory domain-containing protein</fullName>
    </recommendedName>
</protein>
<evidence type="ECO:0000256" key="5">
    <source>
        <dbReference type="ARBA" id="ARBA00023242"/>
    </source>
</evidence>
<organism evidence="7 8">
    <name type="scientific">Penicillium expansum</name>
    <name type="common">Blue mold rot fungus</name>
    <dbReference type="NCBI Taxonomy" id="27334"/>
    <lineage>
        <taxon>Eukaryota</taxon>
        <taxon>Fungi</taxon>
        <taxon>Dikarya</taxon>
        <taxon>Ascomycota</taxon>
        <taxon>Pezizomycotina</taxon>
        <taxon>Eurotiomycetes</taxon>
        <taxon>Eurotiomycetidae</taxon>
        <taxon>Eurotiales</taxon>
        <taxon>Aspergillaceae</taxon>
        <taxon>Penicillium</taxon>
    </lineage>
</organism>
<evidence type="ECO:0000256" key="4">
    <source>
        <dbReference type="ARBA" id="ARBA00023163"/>
    </source>
</evidence>
<keyword evidence="4" id="KW-0804">Transcription</keyword>